<dbReference type="RefSeq" id="WP_142506100.1">
    <property type="nucleotide sequence ID" value="NZ_FXTI01000008.1"/>
</dbReference>
<comment type="subcellular location">
    <subcellularLocation>
        <location evidence="1">Cell membrane</location>
        <topology evidence="1">Multi-pass membrane protein</topology>
    </subcellularLocation>
</comment>
<keyword evidence="6" id="KW-0406">Ion transport</keyword>
<dbReference type="InterPro" id="IPR003445">
    <property type="entry name" value="Cat_transpt"/>
</dbReference>
<evidence type="ECO:0000256" key="1">
    <source>
        <dbReference type="ARBA" id="ARBA00004651"/>
    </source>
</evidence>
<keyword evidence="2" id="KW-0813">Transport</keyword>
<evidence type="ECO:0000256" key="6">
    <source>
        <dbReference type="ARBA" id="ARBA00023065"/>
    </source>
</evidence>
<evidence type="ECO:0000256" key="4">
    <source>
        <dbReference type="ARBA" id="ARBA00022692"/>
    </source>
</evidence>
<proteinExistence type="predicted"/>
<feature type="transmembrane region" description="Helical" evidence="8">
    <location>
        <begin position="156"/>
        <end position="176"/>
    </location>
</feature>
<feature type="transmembrane region" description="Helical" evidence="8">
    <location>
        <begin position="406"/>
        <end position="426"/>
    </location>
</feature>
<feature type="transmembrane region" description="Helical" evidence="8">
    <location>
        <begin position="6"/>
        <end position="29"/>
    </location>
</feature>
<gene>
    <name evidence="9" type="ORF">SAMN06264849_108146</name>
</gene>
<feature type="transmembrane region" description="Helical" evidence="8">
    <location>
        <begin position="127"/>
        <end position="150"/>
    </location>
</feature>
<sequence>MKLKKLTPVQLLVLIYFVAAIISSILLYLPISHQPGVHITYLDALFTAVSAISVTGLTVVNTADTFSPIGIVFLMVMIQFGGIGFMTLGTFLWMATGQRIGIQRRKMIMLDQNRSNLAGLVRLMRDILLLSLLIEAVGALMLGVYFYIAYPYGLNAFAYGLFSSLSAFTNAGFDIFGNSLMDFSKDYYVQMVNMVLIVAGGIGFPVLTELKDWYFSSNRRNFRFSLFTKITVTTYFVLLVGGAVILGILESQHFYADKSWHQGFFYSLFNSITTRSAGLATMDINDYTTPTQLFLSFMMVIGASPSSVGGGLRTTTLAVVALAIYSYGRGYRHIRVFRRELLEEDVRKASVVFATAVMLVSFAVILLSLEQPQNRLMETIFEASSAFGTTGLSMGITPDLTSAGKFTIMLMMFIGRVGILSLLFLLRKQSPPDSYHFPREQIIIG</sequence>
<organism evidence="9 10">
    <name type="scientific">Melghirimyces algeriensis</name>
    <dbReference type="NCBI Taxonomy" id="910412"/>
    <lineage>
        <taxon>Bacteria</taxon>
        <taxon>Bacillati</taxon>
        <taxon>Bacillota</taxon>
        <taxon>Bacilli</taxon>
        <taxon>Bacillales</taxon>
        <taxon>Thermoactinomycetaceae</taxon>
        <taxon>Melghirimyces</taxon>
    </lineage>
</organism>
<dbReference type="Pfam" id="PF02386">
    <property type="entry name" value="TrkH"/>
    <property type="match status" value="1"/>
</dbReference>
<keyword evidence="10" id="KW-1185">Reference proteome</keyword>
<keyword evidence="5 8" id="KW-1133">Transmembrane helix</keyword>
<accession>A0A521EA71</accession>
<keyword evidence="3" id="KW-1003">Cell membrane</keyword>
<evidence type="ECO:0000313" key="9">
    <source>
        <dbReference type="EMBL" id="SMO80838.1"/>
    </source>
</evidence>
<dbReference type="GO" id="GO:0008324">
    <property type="term" value="F:monoatomic cation transmembrane transporter activity"/>
    <property type="evidence" value="ECO:0007669"/>
    <property type="project" value="InterPro"/>
</dbReference>
<feature type="transmembrane region" description="Helical" evidence="8">
    <location>
        <begin position="41"/>
        <end position="63"/>
    </location>
</feature>
<feature type="transmembrane region" description="Helical" evidence="8">
    <location>
        <begin position="188"/>
        <end position="207"/>
    </location>
</feature>
<dbReference type="GO" id="GO:0005886">
    <property type="term" value="C:plasma membrane"/>
    <property type="evidence" value="ECO:0007669"/>
    <property type="project" value="UniProtKB-SubCell"/>
</dbReference>
<dbReference type="OrthoDB" id="9810952at2"/>
<dbReference type="Proteomes" id="UP000315636">
    <property type="component" value="Unassembled WGS sequence"/>
</dbReference>
<keyword evidence="7 8" id="KW-0472">Membrane</keyword>
<reference evidence="9 10" key="1">
    <citation type="submission" date="2017-05" db="EMBL/GenBank/DDBJ databases">
        <authorList>
            <person name="Varghese N."/>
            <person name="Submissions S."/>
        </authorList>
    </citation>
    <scope>NUCLEOTIDE SEQUENCE [LARGE SCALE GENOMIC DNA]</scope>
    <source>
        <strain evidence="9 10">DSM 45474</strain>
    </source>
</reference>
<dbReference type="PANTHER" id="PTHR32024:SF4">
    <property type="entry name" value="KTR SYSTEM POTASSIUM UPTAKE PROTEIN D"/>
    <property type="match status" value="1"/>
</dbReference>
<keyword evidence="4 8" id="KW-0812">Transmembrane</keyword>
<feature type="transmembrane region" description="Helical" evidence="8">
    <location>
        <begin position="227"/>
        <end position="249"/>
    </location>
</feature>
<evidence type="ECO:0000256" key="2">
    <source>
        <dbReference type="ARBA" id="ARBA00022448"/>
    </source>
</evidence>
<protein>
    <submittedName>
        <fullName evidence="9">Potassium uptake protein, TrkH family</fullName>
    </submittedName>
</protein>
<evidence type="ECO:0000256" key="7">
    <source>
        <dbReference type="ARBA" id="ARBA00023136"/>
    </source>
</evidence>
<evidence type="ECO:0000256" key="5">
    <source>
        <dbReference type="ARBA" id="ARBA00022989"/>
    </source>
</evidence>
<dbReference type="PANTHER" id="PTHR32024">
    <property type="entry name" value="TRK SYSTEM POTASSIUM UPTAKE PROTEIN TRKG-RELATED"/>
    <property type="match status" value="1"/>
</dbReference>
<feature type="transmembrane region" description="Helical" evidence="8">
    <location>
        <begin position="69"/>
        <end position="95"/>
    </location>
</feature>
<feature type="transmembrane region" description="Helical" evidence="8">
    <location>
        <begin position="310"/>
        <end position="328"/>
    </location>
</feature>
<evidence type="ECO:0000256" key="3">
    <source>
        <dbReference type="ARBA" id="ARBA00022475"/>
    </source>
</evidence>
<evidence type="ECO:0000256" key="8">
    <source>
        <dbReference type="SAM" id="Phobius"/>
    </source>
</evidence>
<dbReference type="EMBL" id="FXTI01000008">
    <property type="protein sequence ID" value="SMO80838.1"/>
    <property type="molecule type" value="Genomic_DNA"/>
</dbReference>
<dbReference type="GO" id="GO:0030001">
    <property type="term" value="P:metal ion transport"/>
    <property type="evidence" value="ECO:0007669"/>
    <property type="project" value="UniProtKB-ARBA"/>
</dbReference>
<dbReference type="AlphaFoldDB" id="A0A521EA71"/>
<evidence type="ECO:0000313" key="10">
    <source>
        <dbReference type="Proteomes" id="UP000315636"/>
    </source>
</evidence>
<name>A0A521EA71_9BACL</name>
<feature type="transmembrane region" description="Helical" evidence="8">
    <location>
        <begin position="349"/>
        <end position="369"/>
    </location>
</feature>